<name>A0A6J7CAK1_9ZZZZ</name>
<feature type="region of interest" description="Disordered" evidence="1">
    <location>
        <begin position="52"/>
        <end position="72"/>
    </location>
</feature>
<evidence type="ECO:0000313" key="2">
    <source>
        <dbReference type="EMBL" id="CAB4852573.1"/>
    </source>
</evidence>
<protein>
    <submittedName>
        <fullName evidence="2">Unannotated protein</fullName>
    </submittedName>
</protein>
<organism evidence="2">
    <name type="scientific">freshwater metagenome</name>
    <dbReference type="NCBI Taxonomy" id="449393"/>
    <lineage>
        <taxon>unclassified sequences</taxon>
        <taxon>metagenomes</taxon>
        <taxon>ecological metagenomes</taxon>
    </lineage>
</organism>
<reference evidence="2" key="1">
    <citation type="submission" date="2020-05" db="EMBL/GenBank/DDBJ databases">
        <authorList>
            <person name="Chiriac C."/>
            <person name="Salcher M."/>
            <person name="Ghai R."/>
            <person name="Kavagutti S V."/>
        </authorList>
    </citation>
    <scope>NUCLEOTIDE SEQUENCE</scope>
</reference>
<sequence length="133" mass="14154">MLGRSCIHNATRVGGGLAVVHDGIGGYDDAVPRPPGTPAEVDVVAEHRQRRIKSTEGIPDVPAHEHARSADGQNIADPVVLALVEFAAFETGDPVPGTSHGDTTFDEHRLVAPAPQLRSQDLDRVVTVRSQQQ</sequence>
<dbReference type="EMBL" id="CAFBIZ010000282">
    <property type="protein sequence ID" value="CAB4852573.1"/>
    <property type="molecule type" value="Genomic_DNA"/>
</dbReference>
<proteinExistence type="predicted"/>
<gene>
    <name evidence="2" type="ORF">UFOPK3268_01709</name>
</gene>
<dbReference type="AlphaFoldDB" id="A0A6J7CAK1"/>
<evidence type="ECO:0000256" key="1">
    <source>
        <dbReference type="SAM" id="MobiDB-lite"/>
    </source>
</evidence>
<accession>A0A6J7CAK1</accession>